<accession>A0ABQ7LQ81</accession>
<comment type="caution">
    <text evidence="1">The sequence shown here is derived from an EMBL/GenBank/DDBJ whole genome shotgun (WGS) entry which is preliminary data.</text>
</comment>
<organism evidence="1 2">
    <name type="scientific">Brassica rapa subsp. trilocularis</name>
    <dbReference type="NCBI Taxonomy" id="1813537"/>
    <lineage>
        <taxon>Eukaryota</taxon>
        <taxon>Viridiplantae</taxon>
        <taxon>Streptophyta</taxon>
        <taxon>Embryophyta</taxon>
        <taxon>Tracheophyta</taxon>
        <taxon>Spermatophyta</taxon>
        <taxon>Magnoliopsida</taxon>
        <taxon>eudicotyledons</taxon>
        <taxon>Gunneridae</taxon>
        <taxon>Pentapetalae</taxon>
        <taxon>rosids</taxon>
        <taxon>malvids</taxon>
        <taxon>Brassicales</taxon>
        <taxon>Brassicaceae</taxon>
        <taxon>Brassiceae</taxon>
        <taxon>Brassica</taxon>
    </lineage>
</organism>
<name>A0ABQ7LQ81_BRACM</name>
<evidence type="ECO:0000313" key="1">
    <source>
        <dbReference type="EMBL" id="KAG5387911.1"/>
    </source>
</evidence>
<sequence length="69" mass="7429">MIIWLQGCDGKQYGERAAFKKYVGPLKTGLSLQTGDISISVGNSDSVRALYDNSAPGLSHGREEIGEEN</sequence>
<reference evidence="1 2" key="1">
    <citation type="submission" date="2021-03" db="EMBL/GenBank/DDBJ databases">
        <authorList>
            <person name="King G.J."/>
            <person name="Bancroft I."/>
            <person name="Baten A."/>
            <person name="Bloomfield J."/>
            <person name="Borpatragohain P."/>
            <person name="He Z."/>
            <person name="Irish N."/>
            <person name="Irwin J."/>
            <person name="Liu K."/>
            <person name="Mauleon R.P."/>
            <person name="Moore J."/>
            <person name="Morris R."/>
            <person name="Ostergaard L."/>
            <person name="Wang B."/>
            <person name="Wells R."/>
        </authorList>
    </citation>
    <scope>NUCLEOTIDE SEQUENCE [LARGE SCALE GENOMIC DNA]</scope>
    <source>
        <strain evidence="1">R-o-18</strain>
        <tissue evidence="1">Leaf</tissue>
    </source>
</reference>
<feature type="non-terminal residue" evidence="1">
    <location>
        <position position="69"/>
    </location>
</feature>
<protein>
    <submittedName>
        <fullName evidence="1">Uncharacterized protein</fullName>
    </submittedName>
</protein>
<gene>
    <name evidence="1" type="primary">A08p003030.1_BraROA</name>
    <name evidence="1" type="ORF">IGI04_029452</name>
</gene>
<keyword evidence="2" id="KW-1185">Reference proteome</keyword>
<dbReference type="Proteomes" id="UP000823674">
    <property type="component" value="Chromosome A08"/>
</dbReference>
<evidence type="ECO:0000313" key="2">
    <source>
        <dbReference type="Proteomes" id="UP000823674"/>
    </source>
</evidence>
<proteinExistence type="predicted"/>
<dbReference type="EMBL" id="JADBGQ010000007">
    <property type="protein sequence ID" value="KAG5387911.1"/>
    <property type="molecule type" value="Genomic_DNA"/>
</dbReference>